<gene>
    <name evidence="1" type="ORF">UFOPK1493_02353</name>
</gene>
<dbReference type="AlphaFoldDB" id="A0A6J6E1Q1"/>
<proteinExistence type="predicted"/>
<sequence length="240" mass="25724">MSNPLPLARARPREQAGLAALKCPGSLRFVRAVRSVRRPSAFVVSPRLGSVAAAIHGAPAAAPGLRRVEKPQDAVLVIASSNPPRLFAGKVHSADESLDREISTSFRAGNGETRSIGRRRQGDDSARKKCVEFGGDVIDAAIGPLIIEEVFDHLTCADQGCSRGDDVSGVDIYAMAAIERNECVIVEQQIELIALVSPPGVQQIESERATGRRPLVDRVHGSEVTCGRCGLDMIRQRCNL</sequence>
<evidence type="ECO:0000313" key="1">
    <source>
        <dbReference type="EMBL" id="CAB4570430.1"/>
    </source>
</evidence>
<dbReference type="EMBL" id="CAEZSR010000093">
    <property type="protein sequence ID" value="CAB4570430.1"/>
    <property type="molecule type" value="Genomic_DNA"/>
</dbReference>
<reference evidence="1" key="1">
    <citation type="submission" date="2020-05" db="EMBL/GenBank/DDBJ databases">
        <authorList>
            <person name="Chiriac C."/>
            <person name="Salcher M."/>
            <person name="Ghai R."/>
            <person name="Kavagutti S V."/>
        </authorList>
    </citation>
    <scope>NUCLEOTIDE SEQUENCE</scope>
</reference>
<organism evidence="1">
    <name type="scientific">freshwater metagenome</name>
    <dbReference type="NCBI Taxonomy" id="449393"/>
    <lineage>
        <taxon>unclassified sequences</taxon>
        <taxon>metagenomes</taxon>
        <taxon>ecological metagenomes</taxon>
    </lineage>
</organism>
<name>A0A6J6E1Q1_9ZZZZ</name>
<accession>A0A6J6E1Q1</accession>
<protein>
    <submittedName>
        <fullName evidence="1">Unannotated protein</fullName>
    </submittedName>
</protein>